<evidence type="ECO:0000313" key="1">
    <source>
        <dbReference type="EMBL" id="CAA7043327.1"/>
    </source>
</evidence>
<reference evidence="1 3" key="1">
    <citation type="submission" date="2020-01" db="EMBL/GenBank/DDBJ databases">
        <authorList>
            <person name="Mishra B."/>
        </authorList>
    </citation>
    <scope>NUCLEOTIDE SEQUENCE [LARGE SCALE GENOMIC DNA]</scope>
</reference>
<sequence length="87" mass="10178">MGEAFLPVDFRRHQFSPFPRKSDSLPFHIRKPLLSSLIREEVHRSSSSCGGFTLSFSATNFRQLEVQIWTLSCPKDYMQKEPWEDSK</sequence>
<dbReference type="Proteomes" id="UP000467841">
    <property type="component" value="Unassembled WGS sequence"/>
</dbReference>
<protein>
    <submittedName>
        <fullName evidence="1">Uncharacterized protein</fullName>
    </submittedName>
</protein>
<evidence type="ECO:0000313" key="3">
    <source>
        <dbReference type="Proteomes" id="UP000467841"/>
    </source>
</evidence>
<name>A0A6D2JU03_9BRAS</name>
<dbReference type="EMBL" id="CACVBM020001275">
    <property type="protein sequence ID" value="CAA7043327.1"/>
    <property type="molecule type" value="Genomic_DNA"/>
</dbReference>
<dbReference type="AlphaFoldDB" id="A0A6D2JU03"/>
<proteinExistence type="predicted"/>
<dbReference type="EMBL" id="CACVBM020001475">
    <property type="protein sequence ID" value="CAA7051413.1"/>
    <property type="molecule type" value="Genomic_DNA"/>
</dbReference>
<keyword evidence="3" id="KW-1185">Reference proteome</keyword>
<evidence type="ECO:0000313" key="2">
    <source>
        <dbReference type="EMBL" id="CAA7051413.1"/>
    </source>
</evidence>
<organism evidence="1 3">
    <name type="scientific">Microthlaspi erraticum</name>
    <dbReference type="NCBI Taxonomy" id="1685480"/>
    <lineage>
        <taxon>Eukaryota</taxon>
        <taxon>Viridiplantae</taxon>
        <taxon>Streptophyta</taxon>
        <taxon>Embryophyta</taxon>
        <taxon>Tracheophyta</taxon>
        <taxon>Spermatophyta</taxon>
        <taxon>Magnoliopsida</taxon>
        <taxon>eudicotyledons</taxon>
        <taxon>Gunneridae</taxon>
        <taxon>Pentapetalae</taxon>
        <taxon>rosids</taxon>
        <taxon>malvids</taxon>
        <taxon>Brassicales</taxon>
        <taxon>Brassicaceae</taxon>
        <taxon>Coluteocarpeae</taxon>
        <taxon>Microthlaspi</taxon>
    </lineage>
</organism>
<gene>
    <name evidence="1" type="ORF">MERR_LOCUS30562</name>
    <name evidence="2" type="ORF">MERR_LOCUS38648</name>
</gene>
<accession>A0A6D2JU03</accession>